<organism evidence="2">
    <name type="scientific">Lyngbya confervoides BDU141951</name>
    <dbReference type="NCBI Taxonomy" id="1574623"/>
    <lineage>
        <taxon>Bacteria</taxon>
        <taxon>Bacillati</taxon>
        <taxon>Cyanobacteriota</taxon>
        <taxon>Cyanophyceae</taxon>
        <taxon>Oscillatoriophycideae</taxon>
        <taxon>Oscillatoriales</taxon>
        <taxon>Microcoleaceae</taxon>
        <taxon>Lyngbya</taxon>
    </lineage>
</organism>
<dbReference type="EMBL" id="JTHE02000002">
    <property type="protein sequence ID" value="NEV65958.1"/>
    <property type="molecule type" value="Genomic_DNA"/>
</dbReference>
<proteinExistence type="predicted"/>
<evidence type="ECO:0000313" key="2">
    <source>
        <dbReference type="EMBL" id="NEV65958.1"/>
    </source>
</evidence>
<evidence type="ECO:0000256" key="1">
    <source>
        <dbReference type="SAM" id="MobiDB-lite"/>
    </source>
</evidence>
<feature type="compositionally biased region" description="Polar residues" evidence="1">
    <location>
        <begin position="390"/>
        <end position="400"/>
    </location>
</feature>
<name>A0A0C1UXS8_9CYAN</name>
<reference evidence="2" key="2">
    <citation type="journal article" date="2015" name="Genome Announc.">
        <title>Draft Genome Sequence of Filamentous Marine Cyanobacterium Lyngbya confervoides Strain BDU141951.</title>
        <authorList>
            <person name="Chandrababunaidu M.M."/>
            <person name="Sen D."/>
            <person name="Tripathy S."/>
        </authorList>
    </citation>
    <scope>NUCLEOTIDE SEQUENCE</scope>
    <source>
        <strain evidence="2">BDU141951</strain>
    </source>
</reference>
<gene>
    <name evidence="2" type="ORF">QQ91_002385</name>
</gene>
<feature type="region of interest" description="Disordered" evidence="1">
    <location>
        <begin position="503"/>
        <end position="523"/>
    </location>
</feature>
<reference evidence="2" key="1">
    <citation type="submission" date="2014-11" db="EMBL/GenBank/DDBJ databases">
        <authorList>
            <person name="Malar M.C."/>
            <person name="Sen D."/>
            <person name="Tripathy S."/>
        </authorList>
    </citation>
    <scope>NUCLEOTIDE SEQUENCE</scope>
    <source>
        <strain evidence="2">BDU141951</strain>
    </source>
</reference>
<protein>
    <submittedName>
        <fullName evidence="2">Uncharacterized protein</fullName>
    </submittedName>
</protein>
<sequence>MAYWEFLLQKEGDRDWLPLETAHVEISEGRYRIIAHSSYCQADVNIRLSRLLTEQMPPQRKTLRRTGTTNENGLMVVIPFTHLTPGHWTVTCTAAQTEGNAPWEFGVQLEVLAIESGVEYWETELDEASLAEQLTYSPPLTTSLQSANQAALPTATATWTGSDATPADPFTIQTPLADLPLRLQLQHQALVAQTAEPLALQGQVMTFSQVEGLAGEGTLWIQLRNPETGAVVHQSARALSIAALPSRFEIIMPLPSVSNTRLLMGELSLWTASDPPQVLAIQGFTVTLNLDALLEVVANQAEGTASNRFEDVATAGDPPDSTPAENTANRIANPLSPRSVPFRQIYLPSNGLTLPPVIYRPIDKKTVGAPTLPRLSNQPERDRPAPNPPDNSATTESTPKPLTLPPLGAAAKSYSVPAPEVTDTTASPQLPTVGKSPSSSPIADAASDQSAATAQSQASTAASADTTFEPDLQGRFWNRLSALAEAAQKAAAEHKAQLEAAGVQDIPATDSQQSSSDAEIAANTDEPINYEVVVYDSDDEPIVEALDITTTDSEPLVEVLQPGEPNRQELGDVPVPEWVFPQGELVAGQPLPITVRLPRYPRRLAVKVWVTDIQSRTLVDRPRWLMNWSPTAEGDQTAFLQLQVPLGSIEAQFEAIAIDLATQQESYKTSLVREILPANPHTSDSDAPL</sequence>
<dbReference type="AlphaFoldDB" id="A0A0C1UXS8"/>
<accession>A0A0C1UXS8</accession>
<feature type="region of interest" description="Disordered" evidence="1">
    <location>
        <begin position="308"/>
        <end position="335"/>
    </location>
</feature>
<reference evidence="2" key="3">
    <citation type="submission" date="2020-02" db="EMBL/GenBank/DDBJ databases">
        <authorList>
            <person name="Sarangi A.N."/>
            <person name="Ghosh S."/>
            <person name="Mukherjee M."/>
            <person name="Tripathy S."/>
        </authorList>
    </citation>
    <scope>NUCLEOTIDE SEQUENCE</scope>
    <source>
        <strain evidence="2">BDU141951</strain>
    </source>
</reference>
<feature type="region of interest" description="Disordered" evidence="1">
    <location>
        <begin position="365"/>
        <end position="467"/>
    </location>
</feature>
<comment type="caution">
    <text evidence="2">The sequence shown here is derived from an EMBL/GenBank/DDBJ whole genome shotgun (WGS) entry which is preliminary data.</text>
</comment>
<feature type="compositionally biased region" description="Low complexity" evidence="1">
    <location>
        <begin position="436"/>
        <end position="466"/>
    </location>
</feature>